<evidence type="ECO:0000313" key="3">
    <source>
        <dbReference type="Proteomes" id="UP000232883"/>
    </source>
</evidence>
<dbReference type="KEGG" id="spir:CWM47_20740"/>
<feature type="transmembrane region" description="Helical" evidence="1">
    <location>
        <begin position="21"/>
        <end position="41"/>
    </location>
</feature>
<name>A0A2K8Z2D0_9BACT</name>
<keyword evidence="1" id="KW-1133">Transmembrane helix</keyword>
<feature type="transmembrane region" description="Helical" evidence="1">
    <location>
        <begin position="61"/>
        <end position="84"/>
    </location>
</feature>
<evidence type="ECO:0000256" key="1">
    <source>
        <dbReference type="SAM" id="Phobius"/>
    </source>
</evidence>
<keyword evidence="1" id="KW-0472">Membrane</keyword>
<proteinExistence type="predicted"/>
<accession>A0A2K8Z2D0</accession>
<evidence type="ECO:0000313" key="2">
    <source>
        <dbReference type="EMBL" id="AUD04042.1"/>
    </source>
</evidence>
<dbReference type="EMBL" id="CP025096">
    <property type="protein sequence ID" value="AUD04042.1"/>
    <property type="molecule type" value="Genomic_DNA"/>
</dbReference>
<dbReference type="RefSeq" id="WP_100990108.1">
    <property type="nucleotide sequence ID" value="NZ_CP025096.1"/>
</dbReference>
<keyword evidence="1" id="KW-0812">Transmembrane</keyword>
<keyword evidence="3" id="KW-1185">Reference proteome</keyword>
<organism evidence="2 3">
    <name type="scientific">Spirosoma pollinicola</name>
    <dbReference type="NCBI Taxonomy" id="2057025"/>
    <lineage>
        <taxon>Bacteria</taxon>
        <taxon>Pseudomonadati</taxon>
        <taxon>Bacteroidota</taxon>
        <taxon>Cytophagia</taxon>
        <taxon>Cytophagales</taxon>
        <taxon>Cytophagaceae</taxon>
        <taxon>Spirosoma</taxon>
    </lineage>
</organism>
<dbReference type="Proteomes" id="UP000232883">
    <property type="component" value="Chromosome"/>
</dbReference>
<dbReference type="AlphaFoldDB" id="A0A2K8Z2D0"/>
<reference evidence="2 3" key="1">
    <citation type="submission" date="2017-11" db="EMBL/GenBank/DDBJ databases">
        <title>Taxonomic description and genome sequences of Spirosoma HA7 sp. nov., isolated from pollen microhabitat of Corylus avellana.</title>
        <authorList>
            <person name="Ambika Manirajan B."/>
            <person name="Suarez C."/>
            <person name="Ratering S."/>
            <person name="Geissler-Plaum R."/>
            <person name="Cardinale M."/>
            <person name="Sylvia S."/>
        </authorList>
    </citation>
    <scope>NUCLEOTIDE SEQUENCE [LARGE SCALE GENOMIC DNA]</scope>
    <source>
        <strain evidence="2 3">HA7</strain>
    </source>
</reference>
<sequence>MPENDPYRSRFNRWHDKQMDYLSFSINLVFTITIGVVSFVISQKDLWAKPHVIETSLLYRGTLVLLGLSATVGVGAVMARLLAFRYTKDKVKVRWNIKRNTSNLTQEKRLVYKNELTKLAKRILICEAYIWPLFYSQVGLLLLAIWSLIVFF</sequence>
<protein>
    <submittedName>
        <fullName evidence="2">Uncharacterized protein</fullName>
    </submittedName>
</protein>
<gene>
    <name evidence="2" type="ORF">CWM47_20740</name>
</gene>
<feature type="transmembrane region" description="Helical" evidence="1">
    <location>
        <begin position="128"/>
        <end position="149"/>
    </location>
</feature>